<dbReference type="EMBL" id="FQ790282">
    <property type="protein sequence ID" value="CCD46529.1"/>
    <property type="molecule type" value="Genomic_DNA"/>
</dbReference>
<protein>
    <submittedName>
        <fullName evidence="2">Uncharacterized protein</fullName>
    </submittedName>
</protein>
<name>G2Y1I9_BOTF4</name>
<proteinExistence type="predicted"/>
<evidence type="ECO:0000313" key="2">
    <source>
        <dbReference type="EMBL" id="CCD46529.1"/>
    </source>
</evidence>
<evidence type="ECO:0000256" key="1">
    <source>
        <dbReference type="SAM" id="MobiDB-lite"/>
    </source>
</evidence>
<sequence length="74" mass="8284">MKEVNGSYSMMKEVDESNTGDGDGDGTLEVPMPDIDNLGKERSRQLSGLQRRRISKRVTQTERVRAATLGQSYH</sequence>
<feature type="region of interest" description="Disordered" evidence="1">
    <location>
        <begin position="1"/>
        <end position="74"/>
    </location>
</feature>
<organism evidence="2 3">
    <name type="scientific">Botryotinia fuckeliana (strain T4)</name>
    <name type="common">Noble rot fungus</name>
    <name type="synonym">Botrytis cinerea</name>
    <dbReference type="NCBI Taxonomy" id="999810"/>
    <lineage>
        <taxon>Eukaryota</taxon>
        <taxon>Fungi</taxon>
        <taxon>Dikarya</taxon>
        <taxon>Ascomycota</taxon>
        <taxon>Pezizomycotina</taxon>
        <taxon>Leotiomycetes</taxon>
        <taxon>Helotiales</taxon>
        <taxon>Sclerotiniaceae</taxon>
        <taxon>Botrytis</taxon>
    </lineage>
</organism>
<dbReference type="AlphaFoldDB" id="G2Y1I9"/>
<dbReference type="InParanoid" id="G2Y1I9"/>
<reference evidence="3" key="1">
    <citation type="journal article" date="2011" name="PLoS Genet.">
        <title>Genomic analysis of the necrotrophic fungal pathogens Sclerotinia sclerotiorum and Botrytis cinerea.</title>
        <authorList>
            <person name="Amselem J."/>
            <person name="Cuomo C.A."/>
            <person name="van Kan J.A."/>
            <person name="Viaud M."/>
            <person name="Benito E.P."/>
            <person name="Couloux A."/>
            <person name="Coutinho P.M."/>
            <person name="de Vries R.P."/>
            <person name="Dyer P.S."/>
            <person name="Fillinger S."/>
            <person name="Fournier E."/>
            <person name="Gout L."/>
            <person name="Hahn M."/>
            <person name="Kohn L."/>
            <person name="Lapalu N."/>
            <person name="Plummer K.M."/>
            <person name="Pradier J.M."/>
            <person name="Quevillon E."/>
            <person name="Sharon A."/>
            <person name="Simon A."/>
            <person name="ten Have A."/>
            <person name="Tudzynski B."/>
            <person name="Tudzynski P."/>
            <person name="Wincker P."/>
            <person name="Andrew M."/>
            <person name="Anthouard V."/>
            <person name="Beever R.E."/>
            <person name="Beffa R."/>
            <person name="Benoit I."/>
            <person name="Bouzid O."/>
            <person name="Brault B."/>
            <person name="Chen Z."/>
            <person name="Choquer M."/>
            <person name="Collemare J."/>
            <person name="Cotton P."/>
            <person name="Danchin E.G."/>
            <person name="Da Silva C."/>
            <person name="Gautier A."/>
            <person name="Giraud C."/>
            <person name="Giraud T."/>
            <person name="Gonzalez C."/>
            <person name="Grossetete S."/>
            <person name="Guldener U."/>
            <person name="Henrissat B."/>
            <person name="Howlett B.J."/>
            <person name="Kodira C."/>
            <person name="Kretschmer M."/>
            <person name="Lappartient A."/>
            <person name="Leroch M."/>
            <person name="Levis C."/>
            <person name="Mauceli E."/>
            <person name="Neuveglise C."/>
            <person name="Oeser B."/>
            <person name="Pearson M."/>
            <person name="Poulain J."/>
            <person name="Poussereau N."/>
            <person name="Quesneville H."/>
            <person name="Rascle C."/>
            <person name="Schumacher J."/>
            <person name="Segurens B."/>
            <person name="Sexton A."/>
            <person name="Silva E."/>
            <person name="Sirven C."/>
            <person name="Soanes D.M."/>
            <person name="Talbot N.J."/>
            <person name="Templeton M."/>
            <person name="Yandava C."/>
            <person name="Yarden O."/>
            <person name="Zeng Q."/>
            <person name="Rollins J.A."/>
            <person name="Lebrun M.H."/>
            <person name="Dickman M."/>
        </authorList>
    </citation>
    <scope>NUCLEOTIDE SEQUENCE [LARGE SCALE GENOMIC DNA]</scope>
    <source>
        <strain evidence="3">T4</strain>
    </source>
</reference>
<dbReference type="HOGENOM" id="CLU_2687513_0_0_1"/>
<feature type="compositionally biased region" description="Acidic residues" evidence="1">
    <location>
        <begin position="16"/>
        <end position="26"/>
    </location>
</feature>
<accession>G2Y1I9</accession>
<evidence type="ECO:0000313" key="3">
    <source>
        <dbReference type="Proteomes" id="UP000008177"/>
    </source>
</evidence>
<dbReference type="Proteomes" id="UP000008177">
    <property type="component" value="Unplaced contigs"/>
</dbReference>
<gene>
    <name evidence="2" type="ORF">BofuT4_uP041400.1</name>
</gene>